<dbReference type="PROSITE" id="PS00608">
    <property type="entry name" value="GLYCOSYL_HYDROL_F2_2"/>
    <property type="match status" value="1"/>
</dbReference>
<evidence type="ECO:0000256" key="5">
    <source>
        <dbReference type="ARBA" id="ARBA00012756"/>
    </source>
</evidence>
<dbReference type="InterPro" id="IPR036156">
    <property type="entry name" value="Beta-gal/glucu_dom_sf"/>
</dbReference>
<dbReference type="InterPro" id="IPR023232">
    <property type="entry name" value="Glyco_hydro_2_AS"/>
</dbReference>
<evidence type="ECO:0000259" key="11">
    <source>
        <dbReference type="SMART" id="SM01038"/>
    </source>
</evidence>
<dbReference type="InterPro" id="IPR006103">
    <property type="entry name" value="Glyco_hydro_2_cat"/>
</dbReference>
<dbReference type="InterPro" id="IPR006102">
    <property type="entry name" value="Ig-like_GH2"/>
</dbReference>
<dbReference type="SUPFAM" id="SSF49785">
    <property type="entry name" value="Galactose-binding domain-like"/>
    <property type="match status" value="1"/>
</dbReference>
<dbReference type="Proteomes" id="UP001416393">
    <property type="component" value="Unassembled WGS sequence"/>
</dbReference>
<dbReference type="Pfam" id="PF16353">
    <property type="entry name" value="LacZ_4"/>
    <property type="match status" value="1"/>
</dbReference>
<keyword evidence="10" id="KW-0732">Signal</keyword>
<dbReference type="SUPFAM" id="SSF51445">
    <property type="entry name" value="(Trans)glycosidases"/>
    <property type="match status" value="1"/>
</dbReference>
<evidence type="ECO:0000256" key="7">
    <source>
        <dbReference type="ARBA" id="ARBA00022837"/>
    </source>
</evidence>
<dbReference type="Pfam" id="PF02837">
    <property type="entry name" value="Glyco_hydro_2_N"/>
    <property type="match status" value="1"/>
</dbReference>
<comment type="similarity">
    <text evidence="3">Belongs to the glycosyl hydrolase 2 family.</text>
</comment>
<dbReference type="Gene3D" id="3.20.20.80">
    <property type="entry name" value="Glycosidases"/>
    <property type="match status" value="1"/>
</dbReference>
<dbReference type="Pfam" id="PF00703">
    <property type="entry name" value="Glyco_hydro_2"/>
    <property type="match status" value="1"/>
</dbReference>
<dbReference type="EC" id="3.2.1.23" evidence="5"/>
<dbReference type="InterPro" id="IPR011013">
    <property type="entry name" value="Gal_mutarotase_sf_dom"/>
</dbReference>
<evidence type="ECO:0000256" key="10">
    <source>
        <dbReference type="SAM" id="SignalP"/>
    </source>
</evidence>
<evidence type="ECO:0000313" key="13">
    <source>
        <dbReference type="Proteomes" id="UP001416393"/>
    </source>
</evidence>
<keyword evidence="7" id="KW-0106">Calcium</keyword>
<dbReference type="Gene3D" id="2.70.98.10">
    <property type="match status" value="1"/>
</dbReference>
<protein>
    <recommendedName>
        <fullName evidence="5">beta-galactosidase</fullName>
        <ecNumber evidence="5">3.2.1.23</ecNumber>
    </recommendedName>
    <alternativeName>
        <fullName evidence="9">Lactase</fullName>
    </alternativeName>
</protein>
<dbReference type="InterPro" id="IPR032312">
    <property type="entry name" value="LacZ_4"/>
</dbReference>
<feature type="signal peptide" evidence="10">
    <location>
        <begin position="1"/>
        <end position="19"/>
    </location>
</feature>
<dbReference type="Gene3D" id="2.60.120.260">
    <property type="entry name" value="Galactose-binding domain-like"/>
    <property type="match status" value="1"/>
</dbReference>
<name>A0ABV0A8Y3_9FLAO</name>
<reference evidence="12 13" key="1">
    <citation type="submission" date="2024-01" db="EMBL/GenBank/DDBJ databases">
        <title>Mariniflexile litorale sp. nov., isolated from the shallow sediments of the Sea of Japan.</title>
        <authorList>
            <person name="Romanenko L."/>
            <person name="Bystritskaya E."/>
            <person name="Isaeva M."/>
        </authorList>
    </citation>
    <scope>NUCLEOTIDE SEQUENCE [LARGE SCALE GENOMIC DNA]</scope>
    <source>
        <strain evidence="12 13">KCTC 32427</strain>
    </source>
</reference>
<dbReference type="InterPro" id="IPR050347">
    <property type="entry name" value="Bact_Beta-galactosidase"/>
</dbReference>
<gene>
    <name evidence="12" type="ORF">VP395_01685</name>
</gene>
<evidence type="ECO:0000256" key="3">
    <source>
        <dbReference type="ARBA" id="ARBA00007401"/>
    </source>
</evidence>
<dbReference type="InterPro" id="IPR004199">
    <property type="entry name" value="B-gal_small/dom_5"/>
</dbReference>
<comment type="caution">
    <text evidence="12">The sequence shown here is derived from an EMBL/GenBank/DDBJ whole genome shotgun (WGS) entry which is preliminary data.</text>
</comment>
<accession>A0ABV0A8Y3</accession>
<comment type="subunit">
    <text evidence="4">Monomer.</text>
</comment>
<dbReference type="InterPro" id="IPR013783">
    <property type="entry name" value="Ig-like_fold"/>
</dbReference>
<dbReference type="PANTHER" id="PTHR46323">
    <property type="entry name" value="BETA-GALACTOSIDASE"/>
    <property type="match status" value="1"/>
</dbReference>
<evidence type="ECO:0000256" key="2">
    <source>
        <dbReference type="ARBA" id="ARBA00001913"/>
    </source>
</evidence>
<organism evidence="12 13">
    <name type="scientific">Mariniflexile soesokkakense</name>
    <dbReference type="NCBI Taxonomy" id="1343160"/>
    <lineage>
        <taxon>Bacteria</taxon>
        <taxon>Pseudomonadati</taxon>
        <taxon>Bacteroidota</taxon>
        <taxon>Flavobacteriia</taxon>
        <taxon>Flavobacteriales</taxon>
        <taxon>Flavobacteriaceae</taxon>
        <taxon>Mariniflexile</taxon>
    </lineage>
</organism>
<comment type="cofactor">
    <cofactor evidence="2">
        <name>Ca(2+)</name>
        <dbReference type="ChEBI" id="CHEBI:29108"/>
    </cofactor>
</comment>
<dbReference type="EMBL" id="JAZHYP010000001">
    <property type="protein sequence ID" value="MEN3322426.1"/>
    <property type="molecule type" value="Genomic_DNA"/>
</dbReference>
<dbReference type="RefSeq" id="WP_346239971.1">
    <property type="nucleotide sequence ID" value="NZ_JAZHYP010000001.1"/>
</dbReference>
<evidence type="ECO:0000256" key="1">
    <source>
        <dbReference type="ARBA" id="ARBA00001412"/>
    </source>
</evidence>
<dbReference type="InterPro" id="IPR008979">
    <property type="entry name" value="Galactose-bd-like_sf"/>
</dbReference>
<dbReference type="Gene3D" id="2.60.40.10">
    <property type="entry name" value="Immunoglobulins"/>
    <property type="match status" value="2"/>
</dbReference>
<dbReference type="SUPFAM" id="SSF74650">
    <property type="entry name" value="Galactose mutarotase-like"/>
    <property type="match status" value="1"/>
</dbReference>
<feature type="chain" id="PRO_5045216381" description="beta-galactosidase" evidence="10">
    <location>
        <begin position="20"/>
        <end position="1037"/>
    </location>
</feature>
<dbReference type="InterPro" id="IPR006101">
    <property type="entry name" value="Glyco_hydro_2"/>
</dbReference>
<keyword evidence="6 12" id="KW-0378">Hydrolase</keyword>
<dbReference type="Pfam" id="PF02929">
    <property type="entry name" value="Bgal_small_N"/>
    <property type="match status" value="1"/>
</dbReference>
<proteinExistence type="inferred from homology"/>
<evidence type="ECO:0000256" key="8">
    <source>
        <dbReference type="ARBA" id="ARBA00023295"/>
    </source>
</evidence>
<dbReference type="InterPro" id="IPR006104">
    <property type="entry name" value="Glyco_hydro_2_N"/>
</dbReference>
<comment type="catalytic activity">
    <reaction evidence="1">
        <text>Hydrolysis of terminal non-reducing beta-D-galactose residues in beta-D-galactosides.</text>
        <dbReference type="EC" id="3.2.1.23"/>
    </reaction>
</comment>
<dbReference type="InterPro" id="IPR017853">
    <property type="entry name" value="GH"/>
</dbReference>
<evidence type="ECO:0000256" key="9">
    <source>
        <dbReference type="ARBA" id="ARBA00032230"/>
    </source>
</evidence>
<dbReference type="GO" id="GO:0016787">
    <property type="term" value="F:hydrolase activity"/>
    <property type="evidence" value="ECO:0007669"/>
    <property type="project" value="UniProtKB-KW"/>
</dbReference>
<keyword evidence="8" id="KW-0326">Glycosidase</keyword>
<dbReference type="PANTHER" id="PTHR46323:SF2">
    <property type="entry name" value="BETA-GALACTOSIDASE"/>
    <property type="match status" value="1"/>
</dbReference>
<sequence>MRYLIFAQILLVFFSVSFAQNKPNEWENPTVVDRNKETGRASFILYENEVSALTDIPENSKFYKSLNGAWKFSLVKQPASRPLNFYNVNLDDSNWSTINVPSNWELQGFDIPIYTNIIYPFPKNPPYIDGGYNPVGSYRKLFSISDDWIDKEIVLNFGSISGYARIFVNGNEVGMTKASKTAAEFNITKLIKSGQNLLAVQVFRWHDGSYIEDQDFWRLSGIERDVYLQAMPKTTIWDYFVEASLDDAYKNGTFKVDVDLRKFEAKSSKNKSVSISLLDAHGKVVYSEEKKINASTNKISFSATIEDVLKWSAETPNLYQYVLKLSDKKASQVISKMIGFRKVEIKDSQLMVNGQPLMVNGVNLHEHHGVKGHAPDRETMLEDIKLMKQNNINAIRMSHYPHDPYLYTLCDEYGMYVVDEANIETHAMGAEKQGNFDKSKHPAYLPEWAPAHLDRIKRMLEQNKNHTSVILWSMGNECGNGPVFYDAYKWLKERDKTRFVTFEQADENSNTDIVAPMYPSMDKMKEYAENPEKTRPYIMCEYSHAMGNSNGNFQEYFDIISTNKKMQGGFIWDWVDQGLKTETADGRMFWAYGGDLGGENLQHDQNFCANGLVTADRILHPGLFEVKKVYQDIQFELIENNRLVVLNRYNFTNLSQYNFKWILKVNGQVVKEKTFQISAEPNESKDIVLELPILESNKDHYLEVYAFTKNATKIIPENHEVAREQFALGSSTYFDSREFNDGNIVFKIKDKVLSFSNNVVKGEFDLATGKFKKYASVKDGSEIILNFPEPYFWRAPTDNDYGNKMPERLGKWKNAHKNIKVENVTVGKKTKEGVLIKVEFIISELDIPYIVDYLIQNDGSIKITASMDMGDKELPELPRFGMRMVVDGSFDDLAYYGRGPWENYSDRNTASFMGVYNDKVENQYTWTYIRPQEAGYKTDVRWLTLKDKNNSGLEIIGEQPLGFSALNMATETLDGGDTKSQTHPTDIIVEKDKIYLHIDLKQRGVGGDTSWGAYPHKQYRLHDKKYTYSYQLKLMGQ</sequence>
<dbReference type="SMART" id="SM01038">
    <property type="entry name" value="Bgal_small_N"/>
    <property type="match status" value="1"/>
</dbReference>
<evidence type="ECO:0000256" key="6">
    <source>
        <dbReference type="ARBA" id="ARBA00022801"/>
    </source>
</evidence>
<dbReference type="Pfam" id="PF02836">
    <property type="entry name" value="Glyco_hydro_2_C"/>
    <property type="match status" value="1"/>
</dbReference>
<evidence type="ECO:0000313" key="12">
    <source>
        <dbReference type="EMBL" id="MEN3322426.1"/>
    </source>
</evidence>
<dbReference type="PRINTS" id="PR00132">
    <property type="entry name" value="GLHYDRLASE2"/>
</dbReference>
<dbReference type="InterPro" id="IPR014718">
    <property type="entry name" value="GH-type_carb-bd"/>
</dbReference>
<keyword evidence="13" id="KW-1185">Reference proteome</keyword>
<feature type="domain" description="Beta galactosidase small chain/" evidence="11">
    <location>
        <begin position="754"/>
        <end position="1033"/>
    </location>
</feature>
<evidence type="ECO:0000256" key="4">
    <source>
        <dbReference type="ARBA" id="ARBA00011245"/>
    </source>
</evidence>
<dbReference type="SUPFAM" id="SSF49303">
    <property type="entry name" value="beta-Galactosidase/glucuronidase domain"/>
    <property type="match status" value="2"/>
</dbReference>